<dbReference type="Gene3D" id="2.40.30.170">
    <property type="match status" value="1"/>
</dbReference>
<sequence length="451" mass="49678">MNDILNRQLLSVTGLVQLEKRIRRAATPEEFGFLVVNETHALVRYRQAILWRRTGVGNGKVSAVSGLALPDANAPFLVWLCKLLKHLDSKAGAGGAIEAVDASLLPPHLGEDWSEWLPPHALRIPLDGIDGKCLGCLLLVRDEPWTDHDRHLMAYLGDAYAHSWAALLDRHRGRRTAWADRRKGRLSLIVLALAAGLAWIPVRQSALAPAEVIPREPVVVRAPIDGVIDRFEVRPNELVAEGQLLLALDPARLQNRLDVARKAHEVGEAEYRQAAQQAVFDPRSKTNLAIFQGRMEQNAAEVAYLESLLDRIEVKAPRPGIVIFDDVNDWIGKPVSIGERILVVADPGEIELEIHLPVADAIALERGSEVTLFLNVDPQHPIAGTLTFASYQAGPTPEGALAYRLKASLSADAARPRIGMKGIAKVHGEETTLFYYIMRRPLAALRQRLGL</sequence>
<evidence type="ECO:0000256" key="1">
    <source>
        <dbReference type="ARBA" id="ARBA00004196"/>
    </source>
</evidence>
<dbReference type="SUPFAM" id="SSF111369">
    <property type="entry name" value="HlyD-like secretion proteins"/>
    <property type="match status" value="1"/>
</dbReference>
<dbReference type="PANTHER" id="PTHR32347:SF23">
    <property type="entry name" value="BLL5650 PROTEIN"/>
    <property type="match status" value="1"/>
</dbReference>
<dbReference type="Proteomes" id="UP000595197">
    <property type="component" value="Chromosome"/>
</dbReference>
<name>A0ABX7B3K8_9PROT</name>
<dbReference type="PANTHER" id="PTHR32347">
    <property type="entry name" value="EFFLUX SYSTEM COMPONENT YKNX-RELATED"/>
    <property type="match status" value="1"/>
</dbReference>
<proteinExistence type="predicted"/>
<keyword evidence="2" id="KW-0175">Coiled coil</keyword>
<evidence type="ECO:0000313" key="4">
    <source>
        <dbReference type="Proteomes" id="UP000595197"/>
    </source>
</evidence>
<dbReference type="EMBL" id="CP067420">
    <property type="protein sequence ID" value="QQP87992.1"/>
    <property type="molecule type" value="Genomic_DNA"/>
</dbReference>
<comment type="subcellular location">
    <subcellularLocation>
        <location evidence="1">Cell envelope</location>
    </subcellularLocation>
</comment>
<reference evidence="3" key="1">
    <citation type="submission" date="2021-02" db="EMBL/GenBank/DDBJ databases">
        <title>Skermanella TT6 skin isolate.</title>
        <authorList>
            <person name="Lee K."/>
            <person name="Ganzorig M."/>
        </authorList>
    </citation>
    <scope>NUCLEOTIDE SEQUENCE</scope>
    <source>
        <strain evidence="3">TT6</strain>
    </source>
</reference>
<dbReference type="Gene3D" id="2.40.50.100">
    <property type="match status" value="1"/>
</dbReference>
<keyword evidence="4" id="KW-1185">Reference proteome</keyword>
<dbReference type="Gene3D" id="1.10.287.470">
    <property type="entry name" value="Helix hairpin bin"/>
    <property type="match status" value="1"/>
</dbReference>
<gene>
    <name evidence="3" type="ORF">IGS68_18205</name>
</gene>
<dbReference type="RefSeq" id="WP_201072315.1">
    <property type="nucleotide sequence ID" value="NZ_CP067420.1"/>
</dbReference>
<dbReference type="InterPro" id="IPR050465">
    <property type="entry name" value="UPF0194_transport"/>
</dbReference>
<accession>A0ABX7B3K8</accession>
<protein>
    <submittedName>
        <fullName evidence="3">HlyD family efflux transporter periplasmic adaptor subunit</fullName>
    </submittedName>
</protein>
<organism evidence="3 4">
    <name type="scientific">Skermanella cutis</name>
    <dbReference type="NCBI Taxonomy" id="2775420"/>
    <lineage>
        <taxon>Bacteria</taxon>
        <taxon>Pseudomonadati</taxon>
        <taxon>Pseudomonadota</taxon>
        <taxon>Alphaproteobacteria</taxon>
        <taxon>Rhodospirillales</taxon>
        <taxon>Azospirillaceae</taxon>
        <taxon>Skermanella</taxon>
    </lineage>
</organism>
<evidence type="ECO:0000313" key="3">
    <source>
        <dbReference type="EMBL" id="QQP87992.1"/>
    </source>
</evidence>
<evidence type="ECO:0000256" key="2">
    <source>
        <dbReference type="ARBA" id="ARBA00023054"/>
    </source>
</evidence>